<dbReference type="Proteomes" id="UP000221015">
    <property type="component" value="Unassembled WGS sequence"/>
</dbReference>
<dbReference type="PROSITE" id="PS50887">
    <property type="entry name" value="GGDEF"/>
    <property type="match status" value="1"/>
</dbReference>
<dbReference type="EMBL" id="NMTS02000063">
    <property type="protein sequence ID" value="PLK28967.1"/>
    <property type="molecule type" value="Genomic_DNA"/>
</dbReference>
<dbReference type="SMART" id="SM00267">
    <property type="entry name" value="GGDEF"/>
    <property type="match status" value="1"/>
</dbReference>
<feature type="domain" description="GGDEF" evidence="1">
    <location>
        <begin position="126"/>
        <end position="262"/>
    </location>
</feature>
<sequence>MKKECTEQDLRELARSAQAVFEAVTLTEAPLCDGWQDDGLRVDYELRNGRVDCVLHRRVEADGKCWELEMCAPLAGNVLPEERMTPRERELCREDMSHDFLTGVYNRRYLETVFAQKLEQCAAQGRKAAVALVSIDNGQKLRDTYGQPVMDQLHCFVGNQWKKSFDTPATRVVCRLTGSIFAVGCLDADGKQLAEEMQNLYQQMPRECITTTGMMRRVPFTLSCGAAGLEDVSAKNWQALYELCDARLREAQNAGGDQMRAE</sequence>
<dbReference type="Pfam" id="PF00990">
    <property type="entry name" value="GGDEF"/>
    <property type="match status" value="1"/>
</dbReference>
<proteinExistence type="predicted"/>
<dbReference type="Gene3D" id="3.30.70.270">
    <property type="match status" value="1"/>
</dbReference>
<comment type="caution">
    <text evidence="2">The sequence shown here is derived from an EMBL/GenBank/DDBJ whole genome shotgun (WGS) entry which is preliminary data.</text>
</comment>
<dbReference type="InterPro" id="IPR000160">
    <property type="entry name" value="GGDEF_dom"/>
</dbReference>
<dbReference type="CDD" id="cd01949">
    <property type="entry name" value="GGDEF"/>
    <property type="match status" value="1"/>
</dbReference>
<reference evidence="2 3" key="1">
    <citation type="journal article" date="2017" name="Front. Microbiol.">
        <title>New Insights into the Diversity of the Genus Faecalibacterium.</title>
        <authorList>
            <person name="Benevides L."/>
            <person name="Burman S."/>
            <person name="Martin R."/>
            <person name="Robert V."/>
            <person name="Thomas M."/>
            <person name="Miquel S."/>
            <person name="Chain F."/>
            <person name="Sokol H."/>
            <person name="Bermudez-Humaran L.G."/>
            <person name="Morrison M."/>
            <person name="Langella P."/>
            <person name="Azevedo V.A."/>
            <person name="Chatel J.M."/>
            <person name="Soares S."/>
        </authorList>
    </citation>
    <scope>NUCLEOTIDE SEQUENCE [LARGE SCALE GENOMIC DNA]</scope>
    <source>
        <strain evidence="2 3">CNCM I 4542</strain>
    </source>
</reference>
<organism evidence="2 3">
    <name type="scientific">Faecalibacterium prausnitzii</name>
    <dbReference type="NCBI Taxonomy" id="853"/>
    <lineage>
        <taxon>Bacteria</taxon>
        <taxon>Bacillati</taxon>
        <taxon>Bacillota</taxon>
        <taxon>Clostridia</taxon>
        <taxon>Eubacteriales</taxon>
        <taxon>Oscillospiraceae</taxon>
        <taxon>Faecalibacterium</taxon>
    </lineage>
</organism>
<gene>
    <name evidence="2" type="ORF">CGS50_010635</name>
</gene>
<dbReference type="SUPFAM" id="SSF55073">
    <property type="entry name" value="Nucleotide cyclase"/>
    <property type="match status" value="1"/>
</dbReference>
<evidence type="ECO:0000259" key="1">
    <source>
        <dbReference type="PROSITE" id="PS50887"/>
    </source>
</evidence>
<evidence type="ECO:0000313" key="3">
    <source>
        <dbReference type="Proteomes" id="UP000221015"/>
    </source>
</evidence>
<evidence type="ECO:0000313" key="2">
    <source>
        <dbReference type="EMBL" id="PLK28967.1"/>
    </source>
</evidence>
<accession>A0A2J4JM87</accession>
<name>A0A2J4JM87_9FIRM</name>
<dbReference type="NCBIfam" id="TIGR00254">
    <property type="entry name" value="GGDEF"/>
    <property type="match status" value="1"/>
</dbReference>
<protein>
    <submittedName>
        <fullName evidence="2">GGDEF domain-containing protein</fullName>
    </submittedName>
</protein>
<dbReference type="InterPro" id="IPR043128">
    <property type="entry name" value="Rev_trsase/Diguanyl_cyclase"/>
</dbReference>
<dbReference type="RefSeq" id="WP_097781005.1">
    <property type="nucleotide sequence ID" value="NZ_NMTS02000063.1"/>
</dbReference>
<dbReference type="InterPro" id="IPR029787">
    <property type="entry name" value="Nucleotide_cyclase"/>
</dbReference>
<dbReference type="AlphaFoldDB" id="A0A2J4JM87"/>